<evidence type="ECO:0000313" key="2">
    <source>
        <dbReference type="EMBL" id="MDM8157852.1"/>
    </source>
</evidence>
<comment type="caution">
    <text evidence="2">The sequence shown here is derived from an EMBL/GenBank/DDBJ whole genome shotgun (WGS) entry which is preliminary data.</text>
</comment>
<dbReference type="Pfam" id="PF04298">
    <property type="entry name" value="Zn_peptidase_2"/>
    <property type="match status" value="1"/>
</dbReference>
<evidence type="ECO:0000313" key="3">
    <source>
        <dbReference type="Proteomes" id="UP001529340"/>
    </source>
</evidence>
<reference evidence="2 3" key="3">
    <citation type="submission" date="2023-06" db="EMBL/GenBank/DDBJ databases">
        <authorList>
            <person name="Zeman M."/>
            <person name="Kubasova T."/>
            <person name="Jahodarova E."/>
            <person name="Nykrynova M."/>
            <person name="Rychlik I."/>
        </authorList>
    </citation>
    <scope>NUCLEOTIDE SEQUENCE [LARGE SCALE GENOMIC DNA]</scope>
    <source>
        <strain evidence="2 3">ET39</strain>
    </source>
</reference>
<keyword evidence="1" id="KW-0472">Membrane</keyword>
<reference evidence="3" key="2">
    <citation type="submission" date="2023-06" db="EMBL/GenBank/DDBJ databases">
        <title>Identification and characterization of horizontal gene transfer across gut microbiota members of farm animals based on homology search.</title>
        <authorList>
            <person name="Zeman M."/>
            <person name="Kubasova T."/>
            <person name="Jahodarova E."/>
            <person name="Nykrynova M."/>
            <person name="Rychlik I."/>
        </authorList>
    </citation>
    <scope>NUCLEOTIDE SEQUENCE [LARGE SCALE GENOMIC DNA]</scope>
    <source>
        <strain evidence="3">ET39</strain>
    </source>
</reference>
<accession>A0ABT7UDZ3</accession>
<feature type="transmembrane region" description="Helical" evidence="1">
    <location>
        <begin position="12"/>
        <end position="29"/>
    </location>
</feature>
<dbReference type="RefSeq" id="WP_289608295.1">
    <property type="nucleotide sequence ID" value="NZ_JAUDCG010000048.1"/>
</dbReference>
<feature type="transmembrane region" description="Helical" evidence="1">
    <location>
        <begin position="208"/>
        <end position="229"/>
    </location>
</feature>
<proteinExistence type="predicted"/>
<name>A0ABT7UDZ3_9FIRM</name>
<feature type="transmembrane region" description="Helical" evidence="1">
    <location>
        <begin position="131"/>
        <end position="148"/>
    </location>
</feature>
<sequence>MFYYGFDDSSQYLLYLLAVLIVVYAQSRLNGAYQKYRSIASSSMLSGEQCAQRILSQSRLSHVRVEVSDGGILSDHYDPRHKVVRLSSEIFYGSSIASLSVAAHECGHVLQDAHGFVFLRIRDALVPVVNLASRIGWILLVFGLLLFYRSSTLLIIGAALLGVSLLFQIVTLPVELDASRRALVILRESAMLEEAEIPMARAMLRAAAFTYVASVLSTLTQLLRILLLARGRDRR</sequence>
<dbReference type="Proteomes" id="UP001529340">
    <property type="component" value="Unassembled WGS sequence"/>
</dbReference>
<feature type="transmembrane region" description="Helical" evidence="1">
    <location>
        <begin position="153"/>
        <end position="174"/>
    </location>
</feature>
<dbReference type="PANTHER" id="PTHR36434:SF1">
    <property type="entry name" value="MEMBRANE PROTEASE YUGP-RELATED"/>
    <property type="match status" value="1"/>
</dbReference>
<keyword evidence="1" id="KW-1133">Transmembrane helix</keyword>
<dbReference type="EMBL" id="JAUDCG010000048">
    <property type="protein sequence ID" value="MDM8157852.1"/>
    <property type="molecule type" value="Genomic_DNA"/>
</dbReference>
<organism evidence="2 3">
    <name type="scientific">Amedibacillus dolichus</name>
    <dbReference type="NCBI Taxonomy" id="31971"/>
    <lineage>
        <taxon>Bacteria</taxon>
        <taxon>Bacillati</taxon>
        <taxon>Bacillota</taxon>
        <taxon>Erysipelotrichia</taxon>
        <taxon>Erysipelotrichales</taxon>
        <taxon>Erysipelotrichaceae</taxon>
        <taxon>Amedibacillus</taxon>
    </lineage>
</organism>
<dbReference type="InterPro" id="IPR007395">
    <property type="entry name" value="Zn_peptidase_2"/>
</dbReference>
<reference evidence="2 3" key="1">
    <citation type="submission" date="2023-06" db="EMBL/GenBank/DDBJ databases">
        <title>Identification and characterization of horizontal gene transfer across gut microbiota members of farm animals based on homology search.</title>
        <authorList>
            <person name="Schwarzerova J."/>
            <person name="Nykrynova M."/>
            <person name="Jureckova K."/>
            <person name="Cejkova D."/>
            <person name="Rychlik I."/>
        </authorList>
    </citation>
    <scope>NUCLEOTIDE SEQUENCE [LARGE SCALE GENOMIC DNA]</scope>
    <source>
        <strain evidence="2 3">ET39</strain>
    </source>
</reference>
<keyword evidence="3" id="KW-1185">Reference proteome</keyword>
<evidence type="ECO:0000256" key="1">
    <source>
        <dbReference type="SAM" id="Phobius"/>
    </source>
</evidence>
<gene>
    <name evidence="2" type="ORF">QUV96_09405</name>
</gene>
<dbReference type="PANTHER" id="PTHR36434">
    <property type="entry name" value="MEMBRANE PROTEASE YUGP-RELATED"/>
    <property type="match status" value="1"/>
</dbReference>
<protein>
    <submittedName>
        <fullName evidence="2">Zinc metallopeptidase</fullName>
    </submittedName>
</protein>
<keyword evidence="1" id="KW-0812">Transmembrane</keyword>